<keyword evidence="2" id="KW-1185">Reference proteome</keyword>
<dbReference type="InterPro" id="IPR015943">
    <property type="entry name" value="WD40/YVTN_repeat-like_dom_sf"/>
</dbReference>
<dbReference type="Gene3D" id="2.130.10.10">
    <property type="entry name" value="YVTN repeat-like/Quinoprotein amine dehydrogenase"/>
    <property type="match status" value="1"/>
</dbReference>
<dbReference type="PROSITE" id="PS51257">
    <property type="entry name" value="PROKAR_LIPOPROTEIN"/>
    <property type="match status" value="1"/>
</dbReference>
<evidence type="ECO:0000313" key="1">
    <source>
        <dbReference type="EMBL" id="SNR34184.1"/>
    </source>
</evidence>
<dbReference type="PANTHER" id="PTHR47199">
    <property type="entry name" value="PHOTOSYSTEM II STABILITY/ASSEMBLY FACTOR HCF136, CHLOROPLASTIC"/>
    <property type="match status" value="1"/>
</dbReference>
<evidence type="ECO:0000313" key="2">
    <source>
        <dbReference type="Proteomes" id="UP000198384"/>
    </source>
</evidence>
<dbReference type="EMBL" id="FZNT01000001">
    <property type="protein sequence ID" value="SNR34184.1"/>
    <property type="molecule type" value="Genomic_DNA"/>
</dbReference>
<dbReference type="SUPFAM" id="SSF110296">
    <property type="entry name" value="Oligoxyloglucan reducing end-specific cellobiohydrolase"/>
    <property type="match status" value="1"/>
</dbReference>
<dbReference type="Proteomes" id="UP000198384">
    <property type="component" value="Unassembled WGS sequence"/>
</dbReference>
<accession>A0A238VJ30</accession>
<proteinExistence type="predicted"/>
<sequence length="345" mass="37976">MKNILNTLLIIVIFSSCAEKYKSRETVQISLEKFKIDSSSIRAIEIINDSTIVYAGSRGDLGVVRGSEIIPIASKIITDTIVPHFRSLASTNVDLFALSVGNPALLYKYTDNRIELVYKEENEKVFYDSMHFFDDLNGIAMGDPTDDCLSVLITRDGGSSWGKVSCKYLPKVEIGETAFAASNTNIAIYGENAWIVTGGNKARVFHSSDMGLTWKVYNTPIIQGKETTGIYTVAFYNEKQGIICGGDYLDKFGNSANKAITNNGGKTWKVVAENSAPKYVSCVQYVPEADGKELFAVSTNGIFFSNNSGENWKKVSDEGFYSVRIANKNTAWLSGHETVAKMKIN</sequence>
<evidence type="ECO:0008006" key="3">
    <source>
        <dbReference type="Google" id="ProtNLM"/>
    </source>
</evidence>
<dbReference type="AlphaFoldDB" id="A0A238VJ30"/>
<organism evidence="1 2">
    <name type="scientific">Lutibacter agarilyticus</name>
    <dbReference type="NCBI Taxonomy" id="1109740"/>
    <lineage>
        <taxon>Bacteria</taxon>
        <taxon>Pseudomonadati</taxon>
        <taxon>Bacteroidota</taxon>
        <taxon>Flavobacteriia</taxon>
        <taxon>Flavobacteriales</taxon>
        <taxon>Flavobacteriaceae</taxon>
        <taxon>Lutibacter</taxon>
    </lineage>
</organism>
<name>A0A238VJ30_9FLAO</name>
<protein>
    <recommendedName>
        <fullName evidence="3">Oxidoreductase</fullName>
    </recommendedName>
</protein>
<dbReference type="OrthoDB" id="9813892at2"/>
<gene>
    <name evidence="1" type="ORF">SAMN06265371_101496</name>
</gene>
<dbReference type="PANTHER" id="PTHR47199:SF2">
    <property type="entry name" value="PHOTOSYSTEM II STABILITY_ASSEMBLY FACTOR HCF136, CHLOROPLASTIC"/>
    <property type="match status" value="1"/>
</dbReference>
<reference evidence="1 2" key="1">
    <citation type="submission" date="2017-06" db="EMBL/GenBank/DDBJ databases">
        <authorList>
            <person name="Kim H.J."/>
            <person name="Triplett B.A."/>
        </authorList>
    </citation>
    <scope>NUCLEOTIDE SEQUENCE [LARGE SCALE GENOMIC DNA]</scope>
    <source>
        <strain evidence="1 2">DSM 29150</strain>
    </source>
</reference>
<dbReference type="RefSeq" id="WP_089380137.1">
    <property type="nucleotide sequence ID" value="NZ_FZNT01000001.1"/>
</dbReference>